<dbReference type="SUPFAM" id="SSF56563">
    <property type="entry name" value="Major capsid protein gp5"/>
    <property type="match status" value="1"/>
</dbReference>
<sequence>MNLKKLIEQLRASLAPLLTERAELRSRRDEIRAACVAESRQPSEEEATEALAAEERITAIDASTAEIDGQIRQYEDELRRDEAADQLQRQVVSTGVTLPGSEEREQRLQVNDRGTYNRDADPHGAQFLRDLAAQFMHGAAAVQANERLGAHMVEARGQAEERGFNLDGYAQRAAGTGAFAGLVVPQYLTDLYAPMARAGRPLADAMRHHDLPETGMTAYIGRVTTGTTTGLQANEFDTVNETDIDDTLLSIPIKTNAGAQTLSRQALDRGVGVEDTTMQDLFAAYDTTLDGRLINEATTGLSAVATTITYTDGTPTAAELYPKFLQAPAAVEAAMLNQDQGDGFAVFHSRRWFWAQSQLTSTWPLFGQPGVSPQHGGENYGEKYGAGFRGILPAGTPVITDANVPTNLGAGTNEDEIYFVAKSEAHLWEDPKAPMLIKAEQSQVKKLAVDFVAYGYFAYTFVRRPHAQKISGTGLVIPAWT</sequence>
<dbReference type="EMBL" id="JBHSRJ010000009">
    <property type="protein sequence ID" value="MFC6045734.1"/>
    <property type="molecule type" value="Genomic_DNA"/>
</dbReference>
<protein>
    <recommendedName>
        <fullName evidence="3">Phage major capsid protein</fullName>
    </recommendedName>
</protein>
<dbReference type="RefSeq" id="WP_379159472.1">
    <property type="nucleotide sequence ID" value="NZ_JBHSRJ010000009.1"/>
</dbReference>
<dbReference type="Proteomes" id="UP001596135">
    <property type="component" value="Unassembled WGS sequence"/>
</dbReference>
<comment type="caution">
    <text evidence="1">The sequence shown here is derived from an EMBL/GenBank/DDBJ whole genome shotgun (WGS) entry which is preliminary data.</text>
</comment>
<evidence type="ECO:0008006" key="3">
    <source>
        <dbReference type="Google" id="ProtNLM"/>
    </source>
</evidence>
<evidence type="ECO:0000313" key="1">
    <source>
        <dbReference type="EMBL" id="MFC6045734.1"/>
    </source>
</evidence>
<gene>
    <name evidence="1" type="ORF">ACFPYL_21810</name>
</gene>
<name>A0ABW1LPJ5_9ACTN</name>
<proteinExistence type="predicted"/>
<keyword evidence="2" id="KW-1185">Reference proteome</keyword>
<accession>A0ABW1LPJ5</accession>
<evidence type="ECO:0000313" key="2">
    <source>
        <dbReference type="Proteomes" id="UP001596135"/>
    </source>
</evidence>
<organism evidence="1 2">
    <name type="scientific">Nocardioides hankookensis</name>
    <dbReference type="NCBI Taxonomy" id="443157"/>
    <lineage>
        <taxon>Bacteria</taxon>
        <taxon>Bacillati</taxon>
        <taxon>Actinomycetota</taxon>
        <taxon>Actinomycetes</taxon>
        <taxon>Propionibacteriales</taxon>
        <taxon>Nocardioidaceae</taxon>
        <taxon>Nocardioides</taxon>
    </lineage>
</organism>
<reference evidence="2" key="1">
    <citation type="journal article" date="2019" name="Int. J. Syst. Evol. Microbiol.">
        <title>The Global Catalogue of Microorganisms (GCM) 10K type strain sequencing project: providing services to taxonomists for standard genome sequencing and annotation.</title>
        <authorList>
            <consortium name="The Broad Institute Genomics Platform"/>
            <consortium name="The Broad Institute Genome Sequencing Center for Infectious Disease"/>
            <person name="Wu L."/>
            <person name="Ma J."/>
        </authorList>
    </citation>
    <scope>NUCLEOTIDE SEQUENCE [LARGE SCALE GENOMIC DNA]</scope>
    <source>
        <strain evidence="2">CCUG 54522</strain>
    </source>
</reference>